<organism evidence="3 4">
    <name type="scientific">Hondaea fermentalgiana</name>
    <dbReference type="NCBI Taxonomy" id="2315210"/>
    <lineage>
        <taxon>Eukaryota</taxon>
        <taxon>Sar</taxon>
        <taxon>Stramenopiles</taxon>
        <taxon>Bigyra</taxon>
        <taxon>Labyrinthulomycetes</taxon>
        <taxon>Thraustochytrida</taxon>
        <taxon>Thraustochytriidae</taxon>
        <taxon>Hondaea</taxon>
    </lineage>
</organism>
<evidence type="ECO:0008006" key="5">
    <source>
        <dbReference type="Google" id="ProtNLM"/>
    </source>
</evidence>
<evidence type="ECO:0000313" key="4">
    <source>
        <dbReference type="Proteomes" id="UP000241890"/>
    </source>
</evidence>
<gene>
    <name evidence="3" type="ORF">FCC1311_052712</name>
</gene>
<dbReference type="AlphaFoldDB" id="A0A2R5GFE0"/>
<dbReference type="InParanoid" id="A0A2R5GFE0"/>
<evidence type="ECO:0000256" key="2">
    <source>
        <dbReference type="SAM" id="MobiDB-lite"/>
    </source>
</evidence>
<proteinExistence type="predicted"/>
<feature type="coiled-coil region" evidence="1">
    <location>
        <begin position="74"/>
        <end position="109"/>
    </location>
</feature>
<protein>
    <recommendedName>
        <fullName evidence="5">BZIP domain-containing protein</fullName>
    </recommendedName>
</protein>
<sequence length="524" mass="58518">MIDLDFSCADQNLFATDLEPSQGQTAVAKDAEETQAQSQAQSYGGSPPAGLSSPEAVDEAGPKPQKDLDPKAWLKRRREQIARASRKAREKRRNQVSVLQEENDRLRSERAGFLKTIADLQLKLSEIRNSGKADGRIENELLRAQLQEHKEFLSGCFKLHHGLPSTNNAFDHLYAKGCSFAKTYVHTLLSRSVREAWTPTKLPKQYFQALSPGYDVTASHRLVNTPTNRSLSVRIDFAFQDIPVDALAEAYWRMWSNVELIRQGFDIDFPIKITTLKVPGHSPESFGTYCYHEDVEPPKKPAEWVYVTSRTREKVVKSTLGLPAAQTPGLVRGLSREAATQAWLATSRAAHASATSSTSTTRAPKQTPSASAKQEAASKSRKRKRTKEAAPLGTFGKTNGWVLARCTTEHSPVESKEASRRRITSLLMEGGVLWEQGIIREDQDLEASFTDSQDTEHLVERDSCTRLAIVASMPLDVNMNILGSYKEVVLENGELSEKFCKALEMFYLFSKQIFQQIKLVQDNA</sequence>
<name>A0A2R5GFE0_9STRA</name>
<accession>A0A2R5GFE0</accession>
<keyword evidence="1" id="KW-0175">Coiled coil</keyword>
<feature type="region of interest" description="Disordered" evidence="2">
    <location>
        <begin position="16"/>
        <end position="74"/>
    </location>
</feature>
<feature type="compositionally biased region" description="Polar residues" evidence="2">
    <location>
        <begin position="16"/>
        <end position="25"/>
    </location>
</feature>
<feature type="compositionally biased region" description="Low complexity" evidence="2">
    <location>
        <begin position="350"/>
        <end position="377"/>
    </location>
</feature>
<evidence type="ECO:0000256" key="1">
    <source>
        <dbReference type="SAM" id="Coils"/>
    </source>
</evidence>
<dbReference type="Proteomes" id="UP000241890">
    <property type="component" value="Unassembled WGS sequence"/>
</dbReference>
<keyword evidence="4" id="KW-1185">Reference proteome</keyword>
<feature type="region of interest" description="Disordered" evidence="2">
    <location>
        <begin position="350"/>
        <end position="393"/>
    </location>
</feature>
<feature type="compositionally biased region" description="Basic and acidic residues" evidence="2">
    <location>
        <begin position="60"/>
        <end position="72"/>
    </location>
</feature>
<reference evidence="3 4" key="1">
    <citation type="submission" date="2017-12" db="EMBL/GenBank/DDBJ databases">
        <title>Sequencing, de novo assembly and annotation of complete genome of a new Thraustochytrid species, strain FCC1311.</title>
        <authorList>
            <person name="Sedici K."/>
            <person name="Godart F."/>
            <person name="Aiese Cigliano R."/>
            <person name="Sanseverino W."/>
            <person name="Barakat M."/>
            <person name="Ortet P."/>
            <person name="Marechal E."/>
            <person name="Cagnac O."/>
            <person name="Amato A."/>
        </authorList>
    </citation>
    <scope>NUCLEOTIDE SEQUENCE [LARGE SCALE GENOMIC DNA]</scope>
</reference>
<evidence type="ECO:0000313" key="3">
    <source>
        <dbReference type="EMBL" id="GBG29049.1"/>
    </source>
</evidence>
<dbReference type="EMBL" id="BEYU01000052">
    <property type="protein sequence ID" value="GBG29049.1"/>
    <property type="molecule type" value="Genomic_DNA"/>
</dbReference>
<comment type="caution">
    <text evidence="3">The sequence shown here is derived from an EMBL/GenBank/DDBJ whole genome shotgun (WGS) entry which is preliminary data.</text>
</comment>